<proteinExistence type="predicted"/>
<evidence type="ECO:0000313" key="2">
    <source>
        <dbReference type="EMBL" id="ROW04877.1"/>
    </source>
</evidence>
<feature type="transmembrane region" description="Helical" evidence="1">
    <location>
        <begin position="73"/>
        <end position="89"/>
    </location>
</feature>
<dbReference type="Proteomes" id="UP000283895">
    <property type="component" value="Unassembled WGS sequence"/>
</dbReference>
<protein>
    <submittedName>
        <fullName evidence="2">Uncharacterized protein</fullName>
    </submittedName>
</protein>
<organism evidence="2 3">
    <name type="scientific">Cytospora schulzeri</name>
    <dbReference type="NCBI Taxonomy" id="448051"/>
    <lineage>
        <taxon>Eukaryota</taxon>
        <taxon>Fungi</taxon>
        <taxon>Dikarya</taxon>
        <taxon>Ascomycota</taxon>
        <taxon>Pezizomycotina</taxon>
        <taxon>Sordariomycetes</taxon>
        <taxon>Sordariomycetidae</taxon>
        <taxon>Diaporthales</taxon>
        <taxon>Cytosporaceae</taxon>
        <taxon>Cytospora</taxon>
    </lineage>
</organism>
<dbReference type="EMBL" id="LKEA01000013">
    <property type="protein sequence ID" value="ROW04877.1"/>
    <property type="molecule type" value="Genomic_DNA"/>
</dbReference>
<dbReference type="AlphaFoldDB" id="A0A423WN57"/>
<evidence type="ECO:0000256" key="1">
    <source>
        <dbReference type="SAM" id="Phobius"/>
    </source>
</evidence>
<keyword evidence="1" id="KW-0812">Transmembrane</keyword>
<feature type="transmembrane region" description="Helical" evidence="1">
    <location>
        <begin position="44"/>
        <end position="67"/>
    </location>
</feature>
<evidence type="ECO:0000313" key="3">
    <source>
        <dbReference type="Proteomes" id="UP000283895"/>
    </source>
</evidence>
<keyword evidence="1" id="KW-1133">Transmembrane helix</keyword>
<keyword evidence="3" id="KW-1185">Reference proteome</keyword>
<accession>A0A423WN57</accession>
<sequence>MGLKIRLAHRHSGTEVRDFEVEAQRESMSPQITLSPIELSKTEIILSGVGVYLVFLACFFVEALYALCYILPVYMYALSVLLQLVHGDARRHLKARQNGQFA</sequence>
<keyword evidence="1" id="KW-0472">Membrane</keyword>
<gene>
    <name evidence="2" type="ORF">VMCG_04925</name>
</gene>
<reference evidence="2 3" key="1">
    <citation type="submission" date="2015-09" db="EMBL/GenBank/DDBJ databases">
        <title>Host preference determinants of Valsa canker pathogens revealed by comparative genomics.</title>
        <authorList>
            <person name="Yin Z."/>
            <person name="Huang L."/>
        </authorList>
    </citation>
    <scope>NUCLEOTIDE SEQUENCE [LARGE SCALE GENOMIC DNA]</scope>
    <source>
        <strain evidence="2 3">03-1</strain>
    </source>
</reference>
<comment type="caution">
    <text evidence="2">The sequence shown here is derived from an EMBL/GenBank/DDBJ whole genome shotgun (WGS) entry which is preliminary data.</text>
</comment>
<name>A0A423WN57_9PEZI</name>